<sequence length="767" mass="85564">MSPSFSMNHLPLESMANAIRFLSIDAVQKANSGHPGMPLGMADVATILFAKYLNHNPDDSKWFNRDRFVLSNGHGSMLLYSILYLTGYISIDELKNFRQMGSKTPGHPEFGLTPGVEATTGPLGQGFAASVGMALAESILKKQFRINHYTYVMLGDGCLMEGISHEAASLAGHLKLNKLIALFDDNDISIDGATCLSCSDDVEKRFLAYGWNVDKIDGHDFDAISLAIERAQKSEKPSLICCKTIIGKFSSRAGTSSAHSGAFSEEDIKQMREKLNWNYEPFHVPDDSMPELIGGSADLTGSNCTKYEHMQVIDSNNYSGSYVHYGVREHAMAACMNGMALHGAILPYGGTFLVFSDYCRPAIRLSALMKQQVIYVMTHDSIGVGEDGPTHQPIEHLASLRAIPNLYVFRPADAVETLECVSIALEKKESPALFALSRQNVSYMRKFYFDIDQSANLSKFGAYILCECSKELKVTIFATGSEVEIAVEAREKLQEKGIGTRVVSMPCWRLFDEQSDEYKAAILNNDSIKVAIEAESEMGWHKYIGSNGIFIGMKSFGESAPYKTLYEHFNISADHVQPQYINLTTEIKVSLITHYRTGVTNLSSCCNLHLMTVPLYCGRNSAAAFYAFWNFTISFPINAEFESIIPSSLPKRNTITSPSSVHSLSNHRNSHTPLHCSNHPLHLPQNSQKEALAHQSVENKHLCQQRRCTVKTTVHPYYTNHHMSGIRSNPQHRNCKRCVSRTMRYFLLSIKAKHRTIKLRTKKSTEF</sequence>
<comment type="cofactor">
    <cofactor evidence="1">
        <name>Co(2+)</name>
        <dbReference type="ChEBI" id="CHEBI:48828"/>
    </cofactor>
</comment>
<dbReference type="SUPFAM" id="SSF52922">
    <property type="entry name" value="TK C-terminal domain-like"/>
    <property type="match status" value="1"/>
</dbReference>
<evidence type="ECO:0000313" key="14">
    <source>
        <dbReference type="Proteomes" id="UP000078200"/>
    </source>
</evidence>
<dbReference type="FunFam" id="3.40.50.970:FF:000004">
    <property type="entry name" value="Transketolase"/>
    <property type="match status" value="1"/>
</dbReference>
<evidence type="ECO:0000259" key="12">
    <source>
        <dbReference type="SMART" id="SM00861"/>
    </source>
</evidence>
<comment type="cofactor">
    <cofactor evidence="3">
        <name>thiamine diphosphate</name>
        <dbReference type="ChEBI" id="CHEBI:58937"/>
    </cofactor>
</comment>
<evidence type="ECO:0000256" key="10">
    <source>
        <dbReference type="ARBA" id="ARBA00023052"/>
    </source>
</evidence>
<dbReference type="SMART" id="SM00861">
    <property type="entry name" value="Transket_pyr"/>
    <property type="match status" value="1"/>
</dbReference>
<evidence type="ECO:0000256" key="2">
    <source>
        <dbReference type="ARBA" id="ARBA00001946"/>
    </source>
</evidence>
<dbReference type="Pfam" id="PF00456">
    <property type="entry name" value="Transketolase_N"/>
    <property type="match status" value="1"/>
</dbReference>
<dbReference type="Proteomes" id="UP000078200">
    <property type="component" value="Unassembled WGS sequence"/>
</dbReference>
<evidence type="ECO:0000256" key="9">
    <source>
        <dbReference type="ARBA" id="ARBA00022842"/>
    </source>
</evidence>
<organism evidence="13 14">
    <name type="scientific">Glossina austeni</name>
    <name type="common">Savannah tsetse fly</name>
    <dbReference type="NCBI Taxonomy" id="7395"/>
    <lineage>
        <taxon>Eukaryota</taxon>
        <taxon>Metazoa</taxon>
        <taxon>Ecdysozoa</taxon>
        <taxon>Arthropoda</taxon>
        <taxon>Hexapoda</taxon>
        <taxon>Insecta</taxon>
        <taxon>Pterygota</taxon>
        <taxon>Neoptera</taxon>
        <taxon>Endopterygota</taxon>
        <taxon>Diptera</taxon>
        <taxon>Brachycera</taxon>
        <taxon>Muscomorpha</taxon>
        <taxon>Hippoboscoidea</taxon>
        <taxon>Glossinidae</taxon>
        <taxon>Glossina</taxon>
    </lineage>
</organism>
<dbReference type="GO" id="GO:0005829">
    <property type="term" value="C:cytosol"/>
    <property type="evidence" value="ECO:0007669"/>
    <property type="project" value="TreeGrafter"/>
</dbReference>
<dbReference type="Gene3D" id="3.40.50.920">
    <property type="match status" value="1"/>
</dbReference>
<dbReference type="PROSITE" id="PS00802">
    <property type="entry name" value="TRANSKETOLASE_2"/>
    <property type="match status" value="1"/>
</dbReference>
<dbReference type="CDD" id="cd07033">
    <property type="entry name" value="TPP_PYR_DXS_TK_like"/>
    <property type="match status" value="1"/>
</dbReference>
<keyword evidence="10" id="KW-0786">Thiamine pyrophosphate</keyword>
<dbReference type="InterPro" id="IPR033247">
    <property type="entry name" value="Transketolase_fam"/>
</dbReference>
<protein>
    <recommendedName>
        <fullName evidence="6">transketolase</fullName>
        <ecNumber evidence="6">2.2.1.1</ecNumber>
    </recommendedName>
</protein>
<evidence type="ECO:0000256" key="3">
    <source>
        <dbReference type="ARBA" id="ARBA00001964"/>
    </source>
</evidence>
<dbReference type="SUPFAM" id="SSF52518">
    <property type="entry name" value="Thiamin diphosphate-binding fold (THDP-binding)"/>
    <property type="match status" value="2"/>
</dbReference>
<name>A0A1A9VK24_GLOAU</name>
<dbReference type="InterPro" id="IPR029061">
    <property type="entry name" value="THDP-binding"/>
</dbReference>
<evidence type="ECO:0000256" key="11">
    <source>
        <dbReference type="ARBA" id="ARBA00049473"/>
    </source>
</evidence>
<dbReference type="AlphaFoldDB" id="A0A1A9VK24"/>
<evidence type="ECO:0000313" key="13">
    <source>
        <dbReference type="EnsemblMetazoa" id="GAUT039615-PA"/>
    </source>
</evidence>
<dbReference type="GO" id="GO:0006098">
    <property type="term" value="P:pentose-phosphate shunt"/>
    <property type="evidence" value="ECO:0007669"/>
    <property type="project" value="TreeGrafter"/>
</dbReference>
<dbReference type="Gene3D" id="3.40.50.970">
    <property type="match status" value="2"/>
</dbReference>
<comment type="cofactor">
    <cofactor evidence="2">
        <name>Mg(2+)</name>
        <dbReference type="ChEBI" id="CHEBI:18420"/>
    </cofactor>
</comment>
<dbReference type="InterPro" id="IPR005475">
    <property type="entry name" value="Transketolase-like_Pyr-bd"/>
</dbReference>
<dbReference type="InterPro" id="IPR009014">
    <property type="entry name" value="Transketo_C/PFOR_II"/>
</dbReference>
<dbReference type="PROSITE" id="PS00801">
    <property type="entry name" value="TRANSKETOLASE_1"/>
    <property type="match status" value="1"/>
</dbReference>
<dbReference type="GO" id="GO:0004802">
    <property type="term" value="F:transketolase activity"/>
    <property type="evidence" value="ECO:0007669"/>
    <property type="project" value="UniProtKB-EC"/>
</dbReference>
<evidence type="ECO:0000256" key="5">
    <source>
        <dbReference type="ARBA" id="ARBA00011738"/>
    </source>
</evidence>
<dbReference type="EnsemblMetazoa" id="GAUT039615-RA">
    <property type="protein sequence ID" value="GAUT039615-PA"/>
    <property type="gene ID" value="GAUT039615"/>
</dbReference>
<dbReference type="FunFam" id="3.40.50.920:FF:000003">
    <property type="entry name" value="Transketolase"/>
    <property type="match status" value="1"/>
</dbReference>
<dbReference type="EC" id="2.2.1.1" evidence="6"/>
<dbReference type="InterPro" id="IPR055152">
    <property type="entry name" value="Transketolase-like_C_2"/>
</dbReference>
<keyword evidence="14" id="KW-1185">Reference proteome</keyword>
<keyword evidence="7" id="KW-0808">Transferase</keyword>
<dbReference type="CDD" id="cd02012">
    <property type="entry name" value="TPP_TK"/>
    <property type="match status" value="1"/>
</dbReference>
<dbReference type="VEuPathDB" id="VectorBase:GAUT039615"/>
<dbReference type="InterPro" id="IPR005474">
    <property type="entry name" value="Transketolase_N"/>
</dbReference>
<dbReference type="PANTHER" id="PTHR43522:SF2">
    <property type="entry name" value="TRANSKETOLASE 1-RELATED"/>
    <property type="match status" value="1"/>
</dbReference>
<dbReference type="InterPro" id="IPR020826">
    <property type="entry name" value="Transketolase_BS"/>
</dbReference>
<keyword evidence="8" id="KW-0479">Metal-binding</keyword>
<dbReference type="PANTHER" id="PTHR43522">
    <property type="entry name" value="TRANSKETOLASE"/>
    <property type="match status" value="1"/>
</dbReference>
<evidence type="ECO:0000256" key="7">
    <source>
        <dbReference type="ARBA" id="ARBA00022679"/>
    </source>
</evidence>
<proteinExistence type="inferred from homology"/>
<feature type="domain" description="Transketolase-like pyrimidine-binding" evidence="12">
    <location>
        <begin position="275"/>
        <end position="443"/>
    </location>
</feature>
<comment type="similarity">
    <text evidence="4">Belongs to the transketolase family.</text>
</comment>
<evidence type="ECO:0000256" key="1">
    <source>
        <dbReference type="ARBA" id="ARBA00001941"/>
    </source>
</evidence>
<reference evidence="13" key="1">
    <citation type="submission" date="2020-05" db="UniProtKB">
        <authorList>
            <consortium name="EnsemblMetazoa"/>
        </authorList>
    </citation>
    <scope>IDENTIFICATION</scope>
    <source>
        <strain evidence="13">TTRI</strain>
    </source>
</reference>
<dbReference type="STRING" id="7395.A0A1A9VK24"/>
<evidence type="ECO:0000256" key="6">
    <source>
        <dbReference type="ARBA" id="ARBA00013152"/>
    </source>
</evidence>
<dbReference type="Pfam" id="PF22613">
    <property type="entry name" value="Transketolase_C_1"/>
    <property type="match status" value="1"/>
</dbReference>
<dbReference type="GO" id="GO:0046872">
    <property type="term" value="F:metal ion binding"/>
    <property type="evidence" value="ECO:0007669"/>
    <property type="project" value="UniProtKB-KW"/>
</dbReference>
<dbReference type="InterPro" id="IPR049557">
    <property type="entry name" value="Transketolase_CS"/>
</dbReference>
<keyword evidence="9" id="KW-0460">Magnesium</keyword>
<evidence type="ECO:0000256" key="4">
    <source>
        <dbReference type="ARBA" id="ARBA00007131"/>
    </source>
</evidence>
<comment type="subunit">
    <text evidence="5">Homodimer.</text>
</comment>
<evidence type="ECO:0000256" key="8">
    <source>
        <dbReference type="ARBA" id="ARBA00022723"/>
    </source>
</evidence>
<accession>A0A1A9VK24</accession>
<comment type="catalytic activity">
    <reaction evidence="11">
        <text>D-sedoheptulose 7-phosphate + D-glyceraldehyde 3-phosphate = aldehydo-D-ribose 5-phosphate + D-xylulose 5-phosphate</text>
        <dbReference type="Rhea" id="RHEA:10508"/>
        <dbReference type="ChEBI" id="CHEBI:57483"/>
        <dbReference type="ChEBI" id="CHEBI:57737"/>
        <dbReference type="ChEBI" id="CHEBI:58273"/>
        <dbReference type="ChEBI" id="CHEBI:59776"/>
        <dbReference type="EC" id="2.2.1.1"/>
    </reaction>
</comment>